<keyword evidence="9" id="KW-1185">Reference proteome</keyword>
<dbReference type="PANTHER" id="PTHR43214:SF24">
    <property type="entry name" value="TRANSCRIPTIONAL REGULATORY PROTEIN NARL-RELATED"/>
    <property type="match status" value="1"/>
</dbReference>
<organism evidence="8 9">
    <name type="scientific">Kitasatospora terrestris</name>
    <dbReference type="NCBI Taxonomy" id="258051"/>
    <lineage>
        <taxon>Bacteria</taxon>
        <taxon>Bacillati</taxon>
        <taxon>Actinomycetota</taxon>
        <taxon>Actinomycetes</taxon>
        <taxon>Kitasatosporales</taxon>
        <taxon>Streptomycetaceae</taxon>
        <taxon>Kitasatospora</taxon>
    </lineage>
</organism>
<protein>
    <submittedName>
        <fullName evidence="8">Response regulator transcription factor</fullName>
    </submittedName>
</protein>
<dbReference type="InterPro" id="IPR058245">
    <property type="entry name" value="NreC/VraR/RcsB-like_REC"/>
</dbReference>
<dbReference type="PROSITE" id="PS50043">
    <property type="entry name" value="HTH_LUXR_2"/>
    <property type="match status" value="1"/>
</dbReference>
<dbReference type="SMART" id="SM00448">
    <property type="entry name" value="REC"/>
    <property type="match status" value="1"/>
</dbReference>
<dbReference type="Pfam" id="PF00196">
    <property type="entry name" value="GerE"/>
    <property type="match status" value="1"/>
</dbReference>
<dbReference type="Gene3D" id="3.40.50.2300">
    <property type="match status" value="1"/>
</dbReference>
<evidence type="ECO:0000256" key="4">
    <source>
        <dbReference type="ARBA" id="ARBA00023163"/>
    </source>
</evidence>
<evidence type="ECO:0000256" key="5">
    <source>
        <dbReference type="PROSITE-ProRule" id="PRU00169"/>
    </source>
</evidence>
<dbReference type="PROSITE" id="PS50110">
    <property type="entry name" value="RESPONSE_REGULATORY"/>
    <property type="match status" value="1"/>
</dbReference>
<gene>
    <name evidence="8" type="ORF">GCM10023235_14790</name>
</gene>
<dbReference type="InterPro" id="IPR011006">
    <property type="entry name" value="CheY-like_superfamily"/>
</dbReference>
<comment type="caution">
    <text evidence="8">The sequence shown here is derived from an EMBL/GenBank/DDBJ whole genome shotgun (WGS) entry which is preliminary data.</text>
</comment>
<keyword evidence="3" id="KW-0238">DNA-binding</keyword>
<evidence type="ECO:0000256" key="2">
    <source>
        <dbReference type="ARBA" id="ARBA00023015"/>
    </source>
</evidence>
<dbReference type="InterPro" id="IPR039420">
    <property type="entry name" value="WalR-like"/>
</dbReference>
<evidence type="ECO:0000313" key="8">
    <source>
        <dbReference type="EMBL" id="GAA4840328.1"/>
    </source>
</evidence>
<feature type="modified residue" description="4-aspartylphosphate" evidence="5">
    <location>
        <position position="52"/>
    </location>
</feature>
<accession>A0ABP9DJW8</accession>
<dbReference type="Pfam" id="PF00072">
    <property type="entry name" value="Response_reg"/>
    <property type="match status" value="1"/>
</dbReference>
<dbReference type="PANTHER" id="PTHR43214">
    <property type="entry name" value="TWO-COMPONENT RESPONSE REGULATOR"/>
    <property type="match status" value="1"/>
</dbReference>
<evidence type="ECO:0000256" key="3">
    <source>
        <dbReference type="ARBA" id="ARBA00023125"/>
    </source>
</evidence>
<dbReference type="Proteomes" id="UP001501752">
    <property type="component" value="Unassembled WGS sequence"/>
</dbReference>
<proteinExistence type="predicted"/>
<keyword evidence="1 5" id="KW-0597">Phosphoprotein</keyword>
<dbReference type="SUPFAM" id="SSF46894">
    <property type="entry name" value="C-terminal effector domain of the bipartite response regulators"/>
    <property type="match status" value="1"/>
</dbReference>
<dbReference type="EMBL" id="BAABIS010000001">
    <property type="protein sequence ID" value="GAA4840328.1"/>
    <property type="molecule type" value="Genomic_DNA"/>
</dbReference>
<sequence length="216" mass="23246">MRAVIAEDSVLLRVGLIKVLEMGGFQVVAEAGDAEGLLAAVAEHRPELALIDVRMPPGFTDEGVRAAMEIRRRRPGTAVVLLSQYVEERYAADLLSANTSGVGYLLKQRVADVADFVAAVRRVADGGTALDPQVVAQLLLRRDSDPLARLTPREREVLGLMAEGRSNAGIAQALVVSESAVAKHINNIFPKLDLPVVDVDHRRVLAVLRFLGASRA</sequence>
<dbReference type="PRINTS" id="PR00038">
    <property type="entry name" value="HTHLUXR"/>
</dbReference>
<dbReference type="InterPro" id="IPR001789">
    <property type="entry name" value="Sig_transdc_resp-reg_receiver"/>
</dbReference>
<reference evidence="9" key="1">
    <citation type="journal article" date="2019" name="Int. J. Syst. Evol. Microbiol.">
        <title>The Global Catalogue of Microorganisms (GCM) 10K type strain sequencing project: providing services to taxonomists for standard genome sequencing and annotation.</title>
        <authorList>
            <consortium name="The Broad Institute Genomics Platform"/>
            <consortium name="The Broad Institute Genome Sequencing Center for Infectious Disease"/>
            <person name="Wu L."/>
            <person name="Ma J."/>
        </authorList>
    </citation>
    <scope>NUCLEOTIDE SEQUENCE [LARGE SCALE GENOMIC DNA]</scope>
    <source>
        <strain evidence="9">JCM 13006</strain>
    </source>
</reference>
<feature type="domain" description="Response regulatory" evidence="7">
    <location>
        <begin position="2"/>
        <end position="122"/>
    </location>
</feature>
<name>A0ABP9DJW8_9ACTN</name>
<keyword evidence="2" id="KW-0805">Transcription regulation</keyword>
<dbReference type="CDD" id="cd17535">
    <property type="entry name" value="REC_NarL-like"/>
    <property type="match status" value="1"/>
</dbReference>
<dbReference type="InterPro" id="IPR016032">
    <property type="entry name" value="Sig_transdc_resp-reg_C-effctor"/>
</dbReference>
<evidence type="ECO:0000313" key="9">
    <source>
        <dbReference type="Proteomes" id="UP001501752"/>
    </source>
</evidence>
<dbReference type="CDD" id="cd06170">
    <property type="entry name" value="LuxR_C_like"/>
    <property type="match status" value="1"/>
</dbReference>
<dbReference type="RefSeq" id="WP_345695952.1">
    <property type="nucleotide sequence ID" value="NZ_BAABIS010000001.1"/>
</dbReference>
<keyword evidence="4" id="KW-0804">Transcription</keyword>
<dbReference type="SUPFAM" id="SSF52172">
    <property type="entry name" value="CheY-like"/>
    <property type="match status" value="1"/>
</dbReference>
<dbReference type="InterPro" id="IPR000792">
    <property type="entry name" value="Tscrpt_reg_LuxR_C"/>
</dbReference>
<evidence type="ECO:0000259" key="6">
    <source>
        <dbReference type="PROSITE" id="PS50043"/>
    </source>
</evidence>
<dbReference type="SMART" id="SM00421">
    <property type="entry name" value="HTH_LUXR"/>
    <property type="match status" value="1"/>
</dbReference>
<evidence type="ECO:0000259" key="7">
    <source>
        <dbReference type="PROSITE" id="PS50110"/>
    </source>
</evidence>
<feature type="domain" description="HTH luxR-type" evidence="6">
    <location>
        <begin position="143"/>
        <end position="214"/>
    </location>
</feature>
<evidence type="ECO:0000256" key="1">
    <source>
        <dbReference type="ARBA" id="ARBA00022553"/>
    </source>
</evidence>